<evidence type="ECO:0000256" key="4">
    <source>
        <dbReference type="ARBA" id="ARBA00022741"/>
    </source>
</evidence>
<sequence length="394" mass="44748">MRNNENLLQELADNLDLPDGAYKQAIDRYQSLGKWFGRDESSVKDNDPHIFPQGSFRLGIAIKPLSGEEEYDLDLACSLRSGITPMSHSQNDLKDIVGNELEDYRKAKGISEELESKHRCWRLEYQDNLKFHMDIVPCIPENEVKMKSLAKAMASRGLAESFSKEVADNAVGITDDRLENFDGKPSEWMISNPEGYARWFESRMVENFQIKAACEALQVDDVPVYNTKTPLQRAVQVLKRHRDTMFKENPDSKPISVIITTLSATYYDGSSSLESAFLSVLKGLKEFSDSDSDVVLNPVNPEENFADRWSMPNYKHLELKKNFHLWVDQVVRDFEYLFTSDNLVMISESVLKSLSVSIEQKQLVSILGLSLAATKVTAQPKAVNEPVSKPWHRS</sequence>
<organism evidence="12 13">
    <name type="scientific">Pseudoalteromonas luteoviolacea</name>
    <dbReference type="NCBI Taxonomy" id="43657"/>
    <lineage>
        <taxon>Bacteria</taxon>
        <taxon>Pseudomonadati</taxon>
        <taxon>Pseudomonadota</taxon>
        <taxon>Gammaproteobacteria</taxon>
        <taxon>Alteromonadales</taxon>
        <taxon>Pseudoalteromonadaceae</taxon>
        <taxon>Pseudoalteromonas</taxon>
    </lineage>
</organism>
<dbReference type="OrthoDB" id="1118920at2"/>
<dbReference type="GO" id="GO:0051607">
    <property type="term" value="P:defense response to virus"/>
    <property type="evidence" value="ECO:0007669"/>
    <property type="project" value="UniProtKB-KW"/>
</dbReference>
<dbReference type="EMBL" id="MAUJ01000022">
    <property type="protein sequence ID" value="OCQ17948.1"/>
    <property type="molecule type" value="Genomic_DNA"/>
</dbReference>
<evidence type="ECO:0000256" key="5">
    <source>
        <dbReference type="ARBA" id="ARBA00022840"/>
    </source>
</evidence>
<reference evidence="13" key="1">
    <citation type="submission" date="2016-07" db="EMBL/GenBank/DDBJ databases">
        <authorList>
            <person name="Florea S."/>
            <person name="Webb J.S."/>
            <person name="Jaromczyk J."/>
            <person name="Schardl C.L."/>
        </authorList>
    </citation>
    <scope>NUCLEOTIDE SEQUENCE [LARGE SCALE GENOMIC DNA]</scope>
    <source>
        <strain evidence="13">IPB1</strain>
    </source>
</reference>
<proteinExistence type="predicted"/>
<evidence type="ECO:0000256" key="10">
    <source>
        <dbReference type="ARBA" id="ARBA00048304"/>
    </source>
</evidence>
<dbReference type="GO" id="GO:0016779">
    <property type="term" value="F:nucleotidyltransferase activity"/>
    <property type="evidence" value="ECO:0007669"/>
    <property type="project" value="UniProtKB-KW"/>
</dbReference>
<protein>
    <recommendedName>
        <fullName evidence="9">Cyclic GMP-AMP synthase</fullName>
    </recommendedName>
</protein>
<dbReference type="Proteomes" id="UP000093366">
    <property type="component" value="Unassembled WGS sequence"/>
</dbReference>
<name>A0A1C0TIV4_9GAMM</name>
<evidence type="ECO:0000256" key="1">
    <source>
        <dbReference type="ARBA" id="ARBA00022679"/>
    </source>
</evidence>
<keyword evidence="6" id="KW-0460">Magnesium</keyword>
<dbReference type="CDD" id="cd05400">
    <property type="entry name" value="NT_2-5OAS_ClassI-CCAase"/>
    <property type="match status" value="1"/>
</dbReference>
<dbReference type="GO" id="GO:0046872">
    <property type="term" value="F:metal ion binding"/>
    <property type="evidence" value="ECO:0007669"/>
    <property type="project" value="UniProtKB-KW"/>
</dbReference>
<keyword evidence="7" id="KW-0546">Nucleotide metabolism</keyword>
<evidence type="ECO:0000256" key="3">
    <source>
        <dbReference type="ARBA" id="ARBA00022723"/>
    </source>
</evidence>
<evidence type="ECO:0000256" key="2">
    <source>
        <dbReference type="ARBA" id="ARBA00022695"/>
    </source>
</evidence>
<keyword evidence="4" id="KW-0547">Nucleotide-binding</keyword>
<dbReference type="RefSeq" id="WP_065793117.1">
    <property type="nucleotide sequence ID" value="NZ_MAUJ01000022.1"/>
</dbReference>
<evidence type="ECO:0000256" key="7">
    <source>
        <dbReference type="ARBA" id="ARBA00023080"/>
    </source>
</evidence>
<dbReference type="InterPro" id="IPR048445">
    <property type="entry name" value="DncV-like_NTFase"/>
</dbReference>
<keyword evidence="3" id="KW-0479">Metal-binding</keyword>
<evidence type="ECO:0000256" key="6">
    <source>
        <dbReference type="ARBA" id="ARBA00022842"/>
    </source>
</evidence>
<evidence type="ECO:0000256" key="8">
    <source>
        <dbReference type="ARBA" id="ARBA00023118"/>
    </source>
</evidence>
<accession>A0A1C0TIV4</accession>
<keyword evidence="5" id="KW-0067">ATP-binding</keyword>
<dbReference type="AlphaFoldDB" id="A0A1C0TIV4"/>
<comment type="catalytic activity">
    <reaction evidence="10">
        <text>GTP + ATP = 3',3'-cGAMP + 2 diphosphate</text>
        <dbReference type="Rhea" id="RHEA:35647"/>
        <dbReference type="ChEBI" id="CHEBI:30616"/>
        <dbReference type="ChEBI" id="CHEBI:33019"/>
        <dbReference type="ChEBI" id="CHEBI:37565"/>
        <dbReference type="ChEBI" id="CHEBI:71501"/>
    </reaction>
    <physiologicalReaction direction="left-to-right" evidence="10">
        <dbReference type="Rhea" id="RHEA:35648"/>
    </physiologicalReaction>
</comment>
<gene>
    <name evidence="12" type="ORF">A7985_25055</name>
</gene>
<dbReference type="GO" id="GO:0005524">
    <property type="term" value="F:ATP binding"/>
    <property type="evidence" value="ECO:0007669"/>
    <property type="project" value="UniProtKB-KW"/>
</dbReference>
<evidence type="ECO:0000313" key="12">
    <source>
        <dbReference type="EMBL" id="OCQ17948.1"/>
    </source>
</evidence>
<dbReference type="GO" id="GO:0009117">
    <property type="term" value="P:nucleotide metabolic process"/>
    <property type="evidence" value="ECO:0007669"/>
    <property type="project" value="UniProtKB-KW"/>
</dbReference>
<evidence type="ECO:0000313" key="13">
    <source>
        <dbReference type="Proteomes" id="UP000093366"/>
    </source>
</evidence>
<feature type="domain" description="Cyclic GMP-AMP synthase DncV-like nucleotidyltransferase" evidence="11">
    <location>
        <begin position="48"/>
        <end position="135"/>
    </location>
</feature>
<evidence type="ECO:0000259" key="11">
    <source>
        <dbReference type="Pfam" id="PF21654"/>
    </source>
</evidence>
<keyword evidence="1" id="KW-0808">Transferase</keyword>
<keyword evidence="8" id="KW-0051">Antiviral defense</keyword>
<comment type="caution">
    <text evidence="12">The sequence shown here is derived from an EMBL/GenBank/DDBJ whole genome shotgun (WGS) entry which is preliminary data.</text>
</comment>
<evidence type="ECO:0000256" key="9">
    <source>
        <dbReference type="ARBA" id="ARBA00044145"/>
    </source>
</evidence>
<dbReference type="InterPro" id="IPR006116">
    <property type="entry name" value="NT_2-5OAS_ClassI-CCAase"/>
</dbReference>
<keyword evidence="2" id="KW-0548">Nucleotidyltransferase</keyword>
<dbReference type="Pfam" id="PF21654">
    <property type="entry name" value="DncV-like_NTFase"/>
    <property type="match status" value="1"/>
</dbReference>